<dbReference type="Pfam" id="PF01551">
    <property type="entry name" value="Peptidase_M23"/>
    <property type="match status" value="1"/>
</dbReference>
<evidence type="ECO:0000313" key="3">
    <source>
        <dbReference type="EMBL" id="MFD1945552.1"/>
    </source>
</evidence>
<keyword evidence="4" id="KW-1185">Reference proteome</keyword>
<protein>
    <submittedName>
        <fullName evidence="3">M23 family metallopeptidase</fullName>
        <ecNumber evidence="3">3.4.24.-</ecNumber>
    </submittedName>
</protein>
<keyword evidence="3" id="KW-0378">Hydrolase</keyword>
<accession>A0ABW4TIG2</accession>
<keyword evidence="1" id="KW-0732">Signal</keyword>
<dbReference type="InterPro" id="IPR050570">
    <property type="entry name" value="Cell_wall_metabolism_enzyme"/>
</dbReference>
<proteinExistence type="predicted"/>
<feature type="domain" description="M23ase beta-sheet core" evidence="2">
    <location>
        <begin position="50"/>
        <end position="143"/>
    </location>
</feature>
<dbReference type="InterPro" id="IPR011055">
    <property type="entry name" value="Dup_hybrid_motif"/>
</dbReference>
<organism evidence="3 4">
    <name type="scientific">Nocardioides aestuarii</name>
    <dbReference type="NCBI Taxonomy" id="252231"/>
    <lineage>
        <taxon>Bacteria</taxon>
        <taxon>Bacillati</taxon>
        <taxon>Actinomycetota</taxon>
        <taxon>Actinomycetes</taxon>
        <taxon>Propionibacteriales</taxon>
        <taxon>Nocardioidaceae</taxon>
        <taxon>Nocardioides</taxon>
    </lineage>
</organism>
<dbReference type="EC" id="3.4.24.-" evidence="3"/>
<dbReference type="RefSeq" id="WP_343915548.1">
    <property type="nucleotide sequence ID" value="NZ_BAAAJT010000002.1"/>
</dbReference>
<dbReference type="GO" id="GO:0016787">
    <property type="term" value="F:hydrolase activity"/>
    <property type="evidence" value="ECO:0007669"/>
    <property type="project" value="UniProtKB-KW"/>
</dbReference>
<dbReference type="CDD" id="cd12797">
    <property type="entry name" value="M23_peptidase"/>
    <property type="match status" value="1"/>
</dbReference>
<evidence type="ECO:0000256" key="1">
    <source>
        <dbReference type="ARBA" id="ARBA00022729"/>
    </source>
</evidence>
<dbReference type="InterPro" id="IPR016047">
    <property type="entry name" value="M23ase_b-sheet_dom"/>
</dbReference>
<evidence type="ECO:0000313" key="4">
    <source>
        <dbReference type="Proteomes" id="UP001597351"/>
    </source>
</evidence>
<comment type="caution">
    <text evidence="3">The sequence shown here is derived from an EMBL/GenBank/DDBJ whole genome shotgun (WGS) entry which is preliminary data.</text>
</comment>
<sequence>MLLTTGLLTTLLTLPAPPAPSPDPVGVWPLRPQPQVVAAYDPPESAYGAGHRGVDLAGVAGQPVRAAMPGTIGFAGMIAGRPVVVVDHGDTRTTYEPVTTELSRGSEVAAGDPIGALTLPGSHCLPRVCLHWGWLRGDDYLDPLLLVGGGPVRLLPLDGLPPITAGPPSVASWQPLAETWAARRWW</sequence>
<dbReference type="PANTHER" id="PTHR21666:SF289">
    <property type="entry name" value="L-ALA--D-GLU ENDOPEPTIDASE"/>
    <property type="match status" value="1"/>
</dbReference>
<dbReference type="Gene3D" id="2.70.70.10">
    <property type="entry name" value="Glucose Permease (Domain IIA)"/>
    <property type="match status" value="1"/>
</dbReference>
<dbReference type="SUPFAM" id="SSF51261">
    <property type="entry name" value="Duplicated hybrid motif"/>
    <property type="match status" value="1"/>
</dbReference>
<gene>
    <name evidence="3" type="ORF">ACFSDE_02020</name>
</gene>
<name>A0ABW4TIG2_9ACTN</name>
<reference evidence="4" key="1">
    <citation type="journal article" date="2019" name="Int. J. Syst. Evol. Microbiol.">
        <title>The Global Catalogue of Microorganisms (GCM) 10K type strain sequencing project: providing services to taxonomists for standard genome sequencing and annotation.</title>
        <authorList>
            <consortium name="The Broad Institute Genomics Platform"/>
            <consortium name="The Broad Institute Genome Sequencing Center for Infectious Disease"/>
            <person name="Wu L."/>
            <person name="Ma J."/>
        </authorList>
    </citation>
    <scope>NUCLEOTIDE SEQUENCE [LARGE SCALE GENOMIC DNA]</scope>
    <source>
        <strain evidence="4">CGMCC 1.12477</strain>
    </source>
</reference>
<dbReference type="Proteomes" id="UP001597351">
    <property type="component" value="Unassembled WGS sequence"/>
</dbReference>
<dbReference type="PANTHER" id="PTHR21666">
    <property type="entry name" value="PEPTIDASE-RELATED"/>
    <property type="match status" value="1"/>
</dbReference>
<evidence type="ECO:0000259" key="2">
    <source>
        <dbReference type="Pfam" id="PF01551"/>
    </source>
</evidence>
<dbReference type="EMBL" id="JBHUGD010000001">
    <property type="protein sequence ID" value="MFD1945552.1"/>
    <property type="molecule type" value="Genomic_DNA"/>
</dbReference>